<dbReference type="PANTHER" id="PTHR11108:SF1">
    <property type="entry name" value="FERROCHELATASE, MITOCHONDRIAL"/>
    <property type="match status" value="1"/>
</dbReference>
<dbReference type="InterPro" id="IPR033659">
    <property type="entry name" value="Ferrochelatase_N"/>
</dbReference>
<evidence type="ECO:0000256" key="5">
    <source>
        <dbReference type="ARBA" id="ARBA00023244"/>
    </source>
</evidence>
<evidence type="ECO:0000256" key="6">
    <source>
        <dbReference type="ARBA" id="ARBA00024536"/>
    </source>
</evidence>
<gene>
    <name evidence="7" type="primary">hemH</name>
    <name evidence="9" type="ORF">HMPREF3185_01403</name>
</gene>
<comment type="catalytic activity">
    <reaction evidence="7">
        <text>heme b + 2 H(+) = protoporphyrin IX + Fe(2+)</text>
        <dbReference type="Rhea" id="RHEA:22584"/>
        <dbReference type="ChEBI" id="CHEBI:15378"/>
        <dbReference type="ChEBI" id="CHEBI:29033"/>
        <dbReference type="ChEBI" id="CHEBI:57306"/>
        <dbReference type="ChEBI" id="CHEBI:60344"/>
        <dbReference type="EC" id="4.98.1.1"/>
    </reaction>
</comment>
<evidence type="ECO:0000313" key="9">
    <source>
        <dbReference type="EMBL" id="KXB75347.1"/>
    </source>
</evidence>
<evidence type="ECO:0000256" key="3">
    <source>
        <dbReference type="ARBA" id="ARBA00023133"/>
    </source>
</evidence>
<comment type="pathway">
    <text evidence="7">Porphyrin-containing compound metabolism; protoheme biosynthesis; protoheme from protoporphyrin-IX: step 1/1.</text>
</comment>
<protein>
    <recommendedName>
        <fullName evidence="7">Ferrochelatase</fullName>
        <ecNumber evidence="7">4.98.1.1</ecNumber>
    </recommendedName>
    <alternativeName>
        <fullName evidence="7">Heme synthase</fullName>
    </alternativeName>
    <alternativeName>
        <fullName evidence="7">Protoheme ferro-lyase</fullName>
    </alternativeName>
</protein>
<feature type="binding site" evidence="7">
    <location>
        <position position="206"/>
    </location>
    <ligand>
        <name>Fe(2+)</name>
        <dbReference type="ChEBI" id="CHEBI:29033"/>
    </ligand>
</feature>
<dbReference type="RefSeq" id="WP_060935624.1">
    <property type="nucleotide sequence ID" value="NZ_KQ960453.1"/>
</dbReference>
<comment type="function">
    <text evidence="7">Catalyzes the ferrous insertion into protoporphyrin IX.</text>
</comment>
<feature type="binding site" evidence="7">
    <location>
        <position position="311"/>
    </location>
    <ligand>
        <name>Fe(2+)</name>
        <dbReference type="ChEBI" id="CHEBI:29033"/>
    </ligand>
</feature>
<organism evidence="9 10">
    <name type="scientific">Porphyromonas somerae</name>
    <dbReference type="NCBI Taxonomy" id="322095"/>
    <lineage>
        <taxon>Bacteria</taxon>
        <taxon>Pseudomonadati</taxon>
        <taxon>Bacteroidota</taxon>
        <taxon>Bacteroidia</taxon>
        <taxon>Bacteroidales</taxon>
        <taxon>Porphyromonadaceae</taxon>
        <taxon>Porphyromonas</taxon>
    </lineage>
</organism>
<keyword evidence="2 7" id="KW-0408">Iron</keyword>
<sequence length="373" mass="42492">MRTTRPCLFGAEFPAGRATLLLNLGSPDSPSVPDVRDYLRTFLMDRRIIGISYPLRYFLVHHLVVPRRAPKSAAHYRTIWDADAQNFPLISHSASIAQQLSELRREPVAVGMRYGHPGTGEALEALAALPDIEEVVIIPLYPHYARSSYETAVAFALEEIRRLGLRPMRLRLQAPFYGETAYRTALADSVREYLTEPFDRLIISMHGIPLSHIPKACREHNGHSAHCADRRTWHERHGEEDCYRLQCEETRRYLAEDLGLEPERVELVYQSRLGFHDWLQPYMARRVKEFAREGAKRILVVCPGFVCDCLETIQEIDDQGRADFLEAGGKSFTYIPCLNSSTAFVTALSTLLDKTIAEPSALLSAENQRKYKY</sequence>
<evidence type="ECO:0000256" key="7">
    <source>
        <dbReference type="HAMAP-Rule" id="MF_00323"/>
    </source>
</evidence>
<dbReference type="CDD" id="cd00419">
    <property type="entry name" value="Ferrochelatase_C"/>
    <property type="match status" value="1"/>
</dbReference>
<dbReference type="GO" id="GO:0046872">
    <property type="term" value="F:metal ion binding"/>
    <property type="evidence" value="ECO:0007669"/>
    <property type="project" value="UniProtKB-KW"/>
</dbReference>
<keyword evidence="5 7" id="KW-0627">Porphyrin biosynthesis</keyword>
<evidence type="ECO:0000256" key="2">
    <source>
        <dbReference type="ARBA" id="ARBA00023004"/>
    </source>
</evidence>
<comment type="subcellular location">
    <subcellularLocation>
        <location evidence="7">Cytoplasm</location>
    </subcellularLocation>
</comment>
<dbReference type="EMBL" id="LSDK01000093">
    <property type="protein sequence ID" value="KXB75347.1"/>
    <property type="molecule type" value="Genomic_DNA"/>
</dbReference>
<comment type="caution">
    <text evidence="9">The sequence shown here is derived from an EMBL/GenBank/DDBJ whole genome shotgun (WGS) entry which is preliminary data.</text>
</comment>
<proteinExistence type="inferred from homology"/>
<dbReference type="InterPro" id="IPR001015">
    <property type="entry name" value="Ferrochelatase"/>
</dbReference>
<dbReference type="PATRIC" id="fig|322095.3.peg.1384"/>
<dbReference type="Gene3D" id="3.40.50.1400">
    <property type="match status" value="2"/>
</dbReference>
<dbReference type="STRING" id="322095.HMPREF3185_01403"/>
<name>A0A134B5X7_9PORP</name>
<dbReference type="EC" id="4.98.1.1" evidence="7"/>
<keyword evidence="7" id="KW-0963">Cytoplasm</keyword>
<dbReference type="OrthoDB" id="9809741at2"/>
<comment type="similarity">
    <text evidence="1 7 8">Belongs to the ferrochelatase family.</text>
</comment>
<dbReference type="GO" id="GO:0004325">
    <property type="term" value="F:ferrochelatase activity"/>
    <property type="evidence" value="ECO:0007669"/>
    <property type="project" value="UniProtKB-UniRule"/>
</dbReference>
<evidence type="ECO:0000256" key="8">
    <source>
        <dbReference type="RuleBase" id="RU004185"/>
    </source>
</evidence>
<evidence type="ECO:0000256" key="1">
    <source>
        <dbReference type="ARBA" id="ARBA00007718"/>
    </source>
</evidence>
<evidence type="ECO:0000256" key="4">
    <source>
        <dbReference type="ARBA" id="ARBA00023239"/>
    </source>
</evidence>
<keyword evidence="3 7" id="KW-0350">Heme biosynthesis</keyword>
<keyword evidence="7" id="KW-0479">Metal-binding</keyword>
<dbReference type="UniPathway" id="UPA00252">
    <property type="reaction ID" value="UER00325"/>
</dbReference>
<accession>A0A134B5X7</accession>
<dbReference type="HAMAP" id="MF_00323">
    <property type="entry name" value="Ferrochelatase"/>
    <property type="match status" value="1"/>
</dbReference>
<evidence type="ECO:0000313" key="10">
    <source>
        <dbReference type="Proteomes" id="UP000070224"/>
    </source>
</evidence>
<keyword evidence="4 7" id="KW-0456">Lyase</keyword>
<dbReference type="AlphaFoldDB" id="A0A134B5X7"/>
<dbReference type="Pfam" id="PF00762">
    <property type="entry name" value="Ferrochelatase"/>
    <property type="match status" value="1"/>
</dbReference>
<dbReference type="GO" id="GO:0006783">
    <property type="term" value="P:heme biosynthetic process"/>
    <property type="evidence" value="ECO:0007669"/>
    <property type="project" value="UniProtKB-UniRule"/>
</dbReference>
<dbReference type="PANTHER" id="PTHR11108">
    <property type="entry name" value="FERROCHELATASE"/>
    <property type="match status" value="1"/>
</dbReference>
<comment type="catalytic activity">
    <reaction evidence="6">
        <text>Fe-coproporphyrin III + 2 H(+) = coproporphyrin III + Fe(2+)</text>
        <dbReference type="Rhea" id="RHEA:49572"/>
        <dbReference type="ChEBI" id="CHEBI:15378"/>
        <dbReference type="ChEBI" id="CHEBI:29033"/>
        <dbReference type="ChEBI" id="CHEBI:68438"/>
        <dbReference type="ChEBI" id="CHEBI:131725"/>
        <dbReference type="EC" id="4.99.1.9"/>
    </reaction>
    <physiologicalReaction direction="right-to-left" evidence="6">
        <dbReference type="Rhea" id="RHEA:49574"/>
    </physiologicalReaction>
</comment>
<dbReference type="SUPFAM" id="SSF53800">
    <property type="entry name" value="Chelatase"/>
    <property type="match status" value="1"/>
</dbReference>
<keyword evidence="10" id="KW-1185">Reference proteome</keyword>
<dbReference type="CDD" id="cd03411">
    <property type="entry name" value="Ferrochelatase_N"/>
    <property type="match status" value="1"/>
</dbReference>
<reference evidence="10" key="1">
    <citation type="submission" date="2016-01" db="EMBL/GenBank/DDBJ databases">
        <authorList>
            <person name="Mitreva M."/>
            <person name="Pepin K.H."/>
            <person name="Mihindukulasuriya K.A."/>
            <person name="Fulton R."/>
            <person name="Fronick C."/>
            <person name="O'Laughlin M."/>
            <person name="Miner T."/>
            <person name="Herter B."/>
            <person name="Rosa B.A."/>
            <person name="Cordes M."/>
            <person name="Tomlinson C."/>
            <person name="Wollam A."/>
            <person name="Palsikar V.B."/>
            <person name="Mardis E.R."/>
            <person name="Wilson R.K."/>
        </authorList>
    </citation>
    <scope>NUCLEOTIDE SEQUENCE [LARGE SCALE GENOMIC DNA]</scope>
    <source>
        <strain evidence="10">KA00683</strain>
    </source>
</reference>
<dbReference type="Proteomes" id="UP000070224">
    <property type="component" value="Unassembled WGS sequence"/>
</dbReference>
<dbReference type="InterPro" id="IPR033644">
    <property type="entry name" value="Ferrochelatase_C"/>
</dbReference>
<dbReference type="GO" id="GO:0005737">
    <property type="term" value="C:cytoplasm"/>
    <property type="evidence" value="ECO:0007669"/>
    <property type="project" value="UniProtKB-SubCell"/>
</dbReference>